<protein>
    <submittedName>
        <fullName evidence="1">Uncharacterized protein</fullName>
    </submittedName>
</protein>
<reference evidence="2" key="1">
    <citation type="journal article" date="2019" name="Int. J. Syst. Evol. Microbiol.">
        <title>The Global Catalogue of Microorganisms (GCM) 10K type strain sequencing project: providing services to taxonomists for standard genome sequencing and annotation.</title>
        <authorList>
            <consortium name="The Broad Institute Genomics Platform"/>
            <consortium name="The Broad Institute Genome Sequencing Center for Infectious Disease"/>
            <person name="Wu L."/>
            <person name="Ma J."/>
        </authorList>
    </citation>
    <scope>NUCLEOTIDE SEQUENCE [LARGE SCALE GENOMIC DNA]</scope>
    <source>
        <strain evidence="2">JCM 3115</strain>
    </source>
</reference>
<proteinExistence type="predicted"/>
<dbReference type="EMBL" id="BMQJ01000017">
    <property type="protein sequence ID" value="GGQ20784.1"/>
    <property type="molecule type" value="Genomic_DNA"/>
</dbReference>
<sequence>MRVATQGQVASPHVGRSLWELREAVEALSDDDLMVVGGVCHDLELTEGTAALRPVLDGVMKLVVAVWLERTGESADLDDVMKLITEEYAGTKGGLHG</sequence>
<dbReference type="Proteomes" id="UP000611554">
    <property type="component" value="Unassembled WGS sequence"/>
</dbReference>
<name>A0ABQ2R9K9_9ACTN</name>
<keyword evidence="2" id="KW-1185">Reference proteome</keyword>
<evidence type="ECO:0000313" key="1">
    <source>
        <dbReference type="EMBL" id="GGQ20784.1"/>
    </source>
</evidence>
<organism evidence="1 2">
    <name type="scientific">Streptosporangium pseudovulgare</name>
    <dbReference type="NCBI Taxonomy" id="35765"/>
    <lineage>
        <taxon>Bacteria</taxon>
        <taxon>Bacillati</taxon>
        <taxon>Actinomycetota</taxon>
        <taxon>Actinomycetes</taxon>
        <taxon>Streptosporangiales</taxon>
        <taxon>Streptosporangiaceae</taxon>
        <taxon>Streptosporangium</taxon>
    </lineage>
</organism>
<gene>
    <name evidence="1" type="ORF">GCM10010140_58810</name>
</gene>
<accession>A0ABQ2R9K9</accession>
<evidence type="ECO:0000313" key="2">
    <source>
        <dbReference type="Proteomes" id="UP000611554"/>
    </source>
</evidence>
<comment type="caution">
    <text evidence="1">The sequence shown here is derived from an EMBL/GenBank/DDBJ whole genome shotgun (WGS) entry which is preliminary data.</text>
</comment>